<accession>A0A1D8CXX5</accession>
<dbReference type="EMBL" id="CP017305">
    <property type="protein sequence ID" value="AOS83766.1"/>
    <property type="molecule type" value="Genomic_DNA"/>
</dbReference>
<dbReference type="STRING" id="274537.BIU88_06140"/>
<name>A0A1D8CXX5_CHLLM</name>
<evidence type="ECO:0000259" key="2">
    <source>
        <dbReference type="Pfam" id="PF22725"/>
    </source>
</evidence>
<keyword evidence="4" id="KW-1185">Reference proteome</keyword>
<evidence type="ECO:0000313" key="4">
    <source>
        <dbReference type="Proteomes" id="UP000095185"/>
    </source>
</evidence>
<dbReference type="RefSeq" id="WP_069809635.1">
    <property type="nucleotide sequence ID" value="NZ_CP017305.1"/>
</dbReference>
<dbReference type="GO" id="GO:0000166">
    <property type="term" value="F:nucleotide binding"/>
    <property type="evidence" value="ECO:0007669"/>
    <property type="project" value="InterPro"/>
</dbReference>
<dbReference type="SUPFAM" id="SSF51735">
    <property type="entry name" value="NAD(P)-binding Rossmann-fold domains"/>
    <property type="match status" value="1"/>
</dbReference>
<dbReference type="InterPro" id="IPR055170">
    <property type="entry name" value="GFO_IDH_MocA-like_dom"/>
</dbReference>
<dbReference type="PANTHER" id="PTHR43377">
    <property type="entry name" value="BILIVERDIN REDUCTASE A"/>
    <property type="match status" value="1"/>
</dbReference>
<dbReference type="SUPFAM" id="SSF55347">
    <property type="entry name" value="Glyceraldehyde-3-phosphate dehydrogenase-like, C-terminal domain"/>
    <property type="match status" value="1"/>
</dbReference>
<feature type="domain" description="GFO/IDH/MocA-like oxidoreductase" evidence="2">
    <location>
        <begin position="155"/>
        <end position="220"/>
    </location>
</feature>
<dbReference type="PANTHER" id="PTHR43377:SF1">
    <property type="entry name" value="BILIVERDIN REDUCTASE A"/>
    <property type="match status" value="1"/>
</dbReference>
<reference evidence="3" key="1">
    <citation type="submission" date="2016-09" db="EMBL/GenBank/DDBJ databases">
        <title>Genome sequence of Chlorobaculum limnaeum.</title>
        <authorList>
            <person name="Liu Z."/>
            <person name="Tank M."/>
            <person name="Bryant D.A."/>
        </authorList>
    </citation>
    <scope>NUCLEOTIDE SEQUENCE [LARGE SCALE GENOMIC DNA]</scope>
    <source>
        <strain evidence="3">DSM 1677</strain>
    </source>
</reference>
<dbReference type="InterPro" id="IPR036291">
    <property type="entry name" value="NAD(P)-bd_dom_sf"/>
</dbReference>
<dbReference type="Pfam" id="PF22725">
    <property type="entry name" value="GFO_IDH_MocA_C3"/>
    <property type="match status" value="1"/>
</dbReference>
<evidence type="ECO:0000259" key="1">
    <source>
        <dbReference type="Pfam" id="PF01408"/>
    </source>
</evidence>
<dbReference type="InterPro" id="IPR051450">
    <property type="entry name" value="Gfo/Idh/MocA_Oxidoreductases"/>
</dbReference>
<gene>
    <name evidence="3" type="ORF">BIU88_06140</name>
</gene>
<organism evidence="3 4">
    <name type="scientific">Chlorobaculum limnaeum</name>
    <dbReference type="NCBI Taxonomy" id="274537"/>
    <lineage>
        <taxon>Bacteria</taxon>
        <taxon>Pseudomonadati</taxon>
        <taxon>Chlorobiota</taxon>
        <taxon>Chlorobiia</taxon>
        <taxon>Chlorobiales</taxon>
        <taxon>Chlorobiaceae</taxon>
        <taxon>Chlorobaculum</taxon>
    </lineage>
</organism>
<dbReference type="Gene3D" id="3.40.50.720">
    <property type="entry name" value="NAD(P)-binding Rossmann-like Domain"/>
    <property type="match status" value="1"/>
</dbReference>
<proteinExistence type="predicted"/>
<evidence type="ECO:0000313" key="3">
    <source>
        <dbReference type="EMBL" id="AOS83766.1"/>
    </source>
</evidence>
<sequence>MRIGVAGVGKLGEFHTNLLKQIAAESQDVEFAGVFDLNPERLQEIGKKYGVPCFSTLEEMAASCDAAVIATTTSSHYAIARQLLEAGLHLFIEKPITATLEEADELIRIEIEKGLTIQVGHIERFNPALLAVEPYIGEPMYIQAERLSGFSRRVTDVSVILDLMIHDIDLVLSLIKSDIRSIAASGVKVFSNELDMATARIEFENGAIANVTASRLSRSKLRKMRFFSRNPKSYASLDFTSGKSEVFRLVRPDQLSSKNPIKNFATKKILEQFGEIQESLKDMALDYVSPDVPKVNALKVELEQFIDAIRAGKPAKVTSMEGRRALMVAGRITEEIRKNTAELD</sequence>
<protein>
    <submittedName>
        <fullName evidence="3">Oxidoreductase</fullName>
    </submittedName>
</protein>
<dbReference type="AlphaFoldDB" id="A0A1D8CXX5"/>
<dbReference type="InterPro" id="IPR000683">
    <property type="entry name" value="Gfo/Idh/MocA-like_OxRdtase_N"/>
</dbReference>
<dbReference type="OrthoDB" id="9815825at2"/>
<dbReference type="Proteomes" id="UP000095185">
    <property type="component" value="Chromosome"/>
</dbReference>
<dbReference type="Pfam" id="PF01408">
    <property type="entry name" value="GFO_IDH_MocA"/>
    <property type="match status" value="1"/>
</dbReference>
<dbReference type="KEGG" id="clz:BIU88_06140"/>
<dbReference type="Gene3D" id="3.30.360.10">
    <property type="entry name" value="Dihydrodipicolinate Reductase, domain 2"/>
    <property type="match status" value="1"/>
</dbReference>
<feature type="domain" description="Gfo/Idh/MocA-like oxidoreductase N-terminal" evidence="1">
    <location>
        <begin position="1"/>
        <end position="121"/>
    </location>
</feature>